<comment type="caution">
    <text evidence="4">The sequence shown here is derived from an EMBL/GenBank/DDBJ whole genome shotgun (WGS) entry which is preliminary data.</text>
</comment>
<evidence type="ECO:0000256" key="1">
    <source>
        <dbReference type="ARBA" id="ARBA00005567"/>
    </source>
</evidence>
<dbReference type="InterPro" id="IPR000582">
    <property type="entry name" value="Acyl-CoA-binding_protein"/>
</dbReference>
<dbReference type="PANTHER" id="PTHR23310:SF62">
    <property type="entry name" value="ACYL-COA BINDING PROTEIN 1, ISOFORM A"/>
    <property type="match status" value="1"/>
</dbReference>
<dbReference type="GO" id="GO:0000062">
    <property type="term" value="F:fatty-acyl-CoA binding"/>
    <property type="evidence" value="ECO:0007669"/>
    <property type="project" value="InterPro"/>
</dbReference>
<organism evidence="4 5">
    <name type="scientific">Heterodermia speciosa</name>
    <dbReference type="NCBI Taxonomy" id="116794"/>
    <lineage>
        <taxon>Eukaryota</taxon>
        <taxon>Fungi</taxon>
        <taxon>Dikarya</taxon>
        <taxon>Ascomycota</taxon>
        <taxon>Pezizomycotina</taxon>
        <taxon>Lecanoromycetes</taxon>
        <taxon>OSLEUM clade</taxon>
        <taxon>Lecanoromycetidae</taxon>
        <taxon>Caliciales</taxon>
        <taxon>Physciaceae</taxon>
        <taxon>Heterodermia</taxon>
    </lineage>
</organism>
<dbReference type="Gene3D" id="1.20.80.10">
    <property type="match status" value="1"/>
</dbReference>
<protein>
    <recommendedName>
        <fullName evidence="3">ACB domain-containing protein</fullName>
    </recommendedName>
</protein>
<sequence>MVVQTAKFKQAITDSKKLKAKPTDDELLELYAFFKQGTQETKFEDATKPGAFDFKGKYKYNAWKKIVDEKVTPDAAQTKYVALVEKLKKTYGFEA</sequence>
<proteinExistence type="inferred from homology"/>
<dbReference type="Pfam" id="PF00887">
    <property type="entry name" value="ACBP"/>
    <property type="match status" value="1"/>
</dbReference>
<evidence type="ECO:0000313" key="4">
    <source>
        <dbReference type="EMBL" id="CAF9935585.1"/>
    </source>
</evidence>
<evidence type="ECO:0000256" key="2">
    <source>
        <dbReference type="ARBA" id="ARBA00023121"/>
    </source>
</evidence>
<comment type="similarity">
    <text evidence="1">Belongs to the ACBP family.</text>
</comment>
<evidence type="ECO:0000313" key="5">
    <source>
        <dbReference type="Proteomes" id="UP000664521"/>
    </source>
</evidence>
<evidence type="ECO:0000259" key="3">
    <source>
        <dbReference type="PROSITE" id="PS51228"/>
    </source>
</evidence>
<gene>
    <name evidence="4" type="ORF">HETSPECPRED_009832</name>
</gene>
<dbReference type="Proteomes" id="UP000664521">
    <property type="component" value="Unassembled WGS sequence"/>
</dbReference>
<dbReference type="SUPFAM" id="SSF47027">
    <property type="entry name" value="Acyl-CoA binding protein"/>
    <property type="match status" value="1"/>
</dbReference>
<reference evidence="4" key="1">
    <citation type="submission" date="2021-03" db="EMBL/GenBank/DDBJ databases">
        <authorList>
            <person name="Tagirdzhanova G."/>
        </authorList>
    </citation>
    <scope>NUCLEOTIDE SEQUENCE</scope>
</reference>
<accession>A0A8H3IZ28</accession>
<dbReference type="PANTHER" id="PTHR23310">
    <property type="entry name" value="ACYL-COA-BINDING PROTEIN, ACBP"/>
    <property type="match status" value="1"/>
</dbReference>
<dbReference type="OrthoDB" id="346910at2759"/>
<feature type="domain" description="ACB" evidence="3">
    <location>
        <begin position="4"/>
        <end position="93"/>
    </location>
</feature>
<keyword evidence="2" id="KW-0446">Lipid-binding</keyword>
<dbReference type="InterPro" id="IPR035984">
    <property type="entry name" value="Acyl-CoA-binding_sf"/>
</dbReference>
<name>A0A8H3IZ28_9LECA</name>
<dbReference type="PRINTS" id="PR00689">
    <property type="entry name" value="ACOABINDINGP"/>
</dbReference>
<dbReference type="EMBL" id="CAJPDS010000084">
    <property type="protein sequence ID" value="CAF9935585.1"/>
    <property type="molecule type" value="Genomic_DNA"/>
</dbReference>
<dbReference type="AlphaFoldDB" id="A0A8H3IZ28"/>
<dbReference type="GO" id="GO:0006631">
    <property type="term" value="P:fatty acid metabolic process"/>
    <property type="evidence" value="ECO:0007669"/>
    <property type="project" value="TreeGrafter"/>
</dbReference>
<keyword evidence="5" id="KW-1185">Reference proteome</keyword>
<dbReference type="PROSITE" id="PS51228">
    <property type="entry name" value="ACB_2"/>
    <property type="match status" value="1"/>
</dbReference>
<dbReference type="InterPro" id="IPR014352">
    <property type="entry name" value="FERM/acyl-CoA-bd_prot_sf"/>
</dbReference>